<dbReference type="Gene3D" id="3.10.490.10">
    <property type="entry name" value="Gamma-glutamyl cyclotransferase-like"/>
    <property type="match status" value="1"/>
</dbReference>
<dbReference type="CDD" id="cd06661">
    <property type="entry name" value="GGCT_like"/>
    <property type="match status" value="1"/>
</dbReference>
<dbReference type="InterPro" id="IPR009288">
    <property type="entry name" value="AIG2-like_dom"/>
</dbReference>
<evidence type="ECO:0000256" key="3">
    <source>
        <dbReference type="ARBA" id="ARBA00030602"/>
    </source>
</evidence>
<dbReference type="GeneID" id="18256966"/>
<keyword evidence="2" id="KW-0808">Transferase</keyword>
<dbReference type="AlphaFoldDB" id="G0S840"/>
<dbReference type="GO" id="GO:0016740">
    <property type="term" value="F:transferase activity"/>
    <property type="evidence" value="ECO:0007669"/>
    <property type="project" value="UniProtKB-KW"/>
</dbReference>
<keyword evidence="6" id="KW-1185">Reference proteome</keyword>
<evidence type="ECO:0000313" key="6">
    <source>
        <dbReference type="Proteomes" id="UP000008066"/>
    </source>
</evidence>
<dbReference type="RefSeq" id="XP_006693383.1">
    <property type="nucleotide sequence ID" value="XM_006693320.1"/>
</dbReference>
<dbReference type="eggNOG" id="ENOG502S7T1">
    <property type="taxonomic scope" value="Eukaryota"/>
</dbReference>
<accession>G0S840</accession>
<dbReference type="OMA" id="DPEPWQK"/>
<dbReference type="InterPro" id="IPR045038">
    <property type="entry name" value="AIG2-like"/>
</dbReference>
<comment type="similarity">
    <text evidence="1">Belongs to the gamma-glutamylcyclotransferase family.</text>
</comment>
<dbReference type="KEGG" id="cthr:CTHT_0029280"/>
<dbReference type="InterPro" id="IPR036568">
    <property type="entry name" value="GGCT-like_sf"/>
</dbReference>
<dbReference type="InterPro" id="IPR013024">
    <property type="entry name" value="GGCT-like"/>
</dbReference>
<evidence type="ECO:0000256" key="1">
    <source>
        <dbReference type="ARBA" id="ARBA00008861"/>
    </source>
</evidence>
<evidence type="ECO:0000256" key="2">
    <source>
        <dbReference type="ARBA" id="ARBA00022679"/>
    </source>
</evidence>
<evidence type="ECO:0000313" key="5">
    <source>
        <dbReference type="EMBL" id="EGS21087.1"/>
    </source>
</evidence>
<dbReference type="PANTHER" id="PTHR31544:SF2">
    <property type="entry name" value="AIG2-LIKE PROTEIN D"/>
    <property type="match status" value="1"/>
</dbReference>
<gene>
    <name evidence="5" type="ORF">CTHT_0029280</name>
</gene>
<reference evidence="5 6" key="1">
    <citation type="journal article" date="2011" name="Cell">
        <title>Insight into structure and assembly of the nuclear pore complex by utilizing the genome of a eukaryotic thermophile.</title>
        <authorList>
            <person name="Amlacher S."/>
            <person name="Sarges P."/>
            <person name="Flemming D."/>
            <person name="van Noort V."/>
            <person name="Kunze R."/>
            <person name="Devos D.P."/>
            <person name="Arumugam M."/>
            <person name="Bork P."/>
            <person name="Hurt E."/>
        </authorList>
    </citation>
    <scope>NUCLEOTIDE SEQUENCE [LARGE SCALE GENOMIC DNA]</scope>
    <source>
        <strain evidence="6">DSM 1495 / CBS 144.50 / IMI 039719</strain>
    </source>
</reference>
<evidence type="ECO:0000259" key="4">
    <source>
        <dbReference type="Pfam" id="PF06094"/>
    </source>
</evidence>
<dbReference type="SUPFAM" id="SSF110857">
    <property type="entry name" value="Gamma-glutamyl cyclotransferase-like"/>
    <property type="match status" value="1"/>
</dbReference>
<protein>
    <recommendedName>
        <fullName evidence="3">Putative gamma-glutamylcyclotransferase</fullName>
    </recommendedName>
</protein>
<dbReference type="HOGENOM" id="CLU_093936_1_2_1"/>
<dbReference type="Pfam" id="PF06094">
    <property type="entry name" value="GGACT"/>
    <property type="match status" value="1"/>
</dbReference>
<sequence>MGSPVESKDVEEPAKCGFFYGTLMAPEVFFTVCYDTKNVPEEVKKRHNFHEAILHGYCRRRVRNADYPGITEDKEHTVRGIYVTGLSAHNMARLDFFEGSEYERRTVTVRLLEKIDKGDGTFELVEGEERTAEVYVFLPTGGLEGDEWDYEQFRREKMAYWTRAGYGFD</sequence>
<dbReference type="PANTHER" id="PTHR31544">
    <property type="entry name" value="AIG2-LIKE PROTEIN D"/>
    <property type="match status" value="1"/>
</dbReference>
<dbReference type="Proteomes" id="UP000008066">
    <property type="component" value="Unassembled WGS sequence"/>
</dbReference>
<organism evidence="6">
    <name type="scientific">Chaetomium thermophilum (strain DSM 1495 / CBS 144.50 / IMI 039719)</name>
    <name type="common">Thermochaetoides thermophila</name>
    <dbReference type="NCBI Taxonomy" id="759272"/>
    <lineage>
        <taxon>Eukaryota</taxon>
        <taxon>Fungi</taxon>
        <taxon>Dikarya</taxon>
        <taxon>Ascomycota</taxon>
        <taxon>Pezizomycotina</taxon>
        <taxon>Sordariomycetes</taxon>
        <taxon>Sordariomycetidae</taxon>
        <taxon>Sordariales</taxon>
        <taxon>Chaetomiaceae</taxon>
        <taxon>Thermochaetoides</taxon>
    </lineage>
</organism>
<feature type="domain" description="Gamma-glutamylcyclotransferase AIG2-like" evidence="4">
    <location>
        <begin position="18"/>
        <end position="139"/>
    </location>
</feature>
<name>G0S840_CHATD</name>
<dbReference type="EMBL" id="GL988041">
    <property type="protein sequence ID" value="EGS21087.1"/>
    <property type="molecule type" value="Genomic_DNA"/>
</dbReference>
<dbReference type="OrthoDB" id="1044435at2759"/>
<proteinExistence type="inferred from homology"/>